<name>A0A7G8PZN6_9GAMM</name>
<proteinExistence type="predicted"/>
<organism evidence="1 2">
    <name type="scientific">Dyella telluris</name>
    <dbReference type="NCBI Taxonomy" id="2763498"/>
    <lineage>
        <taxon>Bacteria</taxon>
        <taxon>Pseudomonadati</taxon>
        <taxon>Pseudomonadota</taxon>
        <taxon>Gammaproteobacteria</taxon>
        <taxon>Lysobacterales</taxon>
        <taxon>Rhodanobacteraceae</taxon>
        <taxon>Dyella</taxon>
    </lineage>
</organism>
<accession>A0A7G8PZN6</accession>
<protein>
    <submittedName>
        <fullName evidence="1">Uncharacterized protein</fullName>
    </submittedName>
</protein>
<dbReference type="KEGG" id="dtl:H8F01_12715"/>
<keyword evidence="2" id="KW-1185">Reference proteome</keyword>
<evidence type="ECO:0000313" key="1">
    <source>
        <dbReference type="EMBL" id="QNJ99993.1"/>
    </source>
</evidence>
<dbReference type="AlphaFoldDB" id="A0A7G8PZN6"/>
<evidence type="ECO:0000313" key="2">
    <source>
        <dbReference type="Proteomes" id="UP000515873"/>
    </source>
</evidence>
<dbReference type="RefSeq" id="WP_187055478.1">
    <property type="nucleotide sequence ID" value="NZ_CP060412.1"/>
</dbReference>
<dbReference type="EMBL" id="CP060412">
    <property type="protein sequence ID" value="QNJ99993.1"/>
    <property type="molecule type" value="Genomic_DNA"/>
</dbReference>
<dbReference type="Proteomes" id="UP000515873">
    <property type="component" value="Chromosome"/>
</dbReference>
<reference evidence="1 2" key="1">
    <citation type="submission" date="2020-08" db="EMBL/GenBank/DDBJ databases">
        <title>Dyella sp. G9 isolated from forest soil.</title>
        <authorList>
            <person name="Fu J."/>
            <person name="Qiu L."/>
        </authorList>
    </citation>
    <scope>NUCLEOTIDE SEQUENCE [LARGE SCALE GENOMIC DNA]</scope>
    <source>
        <strain evidence="1 2">G9</strain>
    </source>
</reference>
<sequence>MSGIRWRVASLILVLVAPGMVMAGIWKESQPWPYPGEMLIYSGCGCADSCWVAELRSKRTQALKARLRCDCEVVHFLKVGEKERVYAPSCKAFEGNDKFEVITRTMETLTH</sequence>
<gene>
    <name evidence="1" type="ORF">H8F01_12715</name>
</gene>